<dbReference type="Pfam" id="PF01582">
    <property type="entry name" value="TIR"/>
    <property type="match status" value="1"/>
</dbReference>
<evidence type="ECO:0000256" key="6">
    <source>
        <dbReference type="ARBA" id="ARBA00023136"/>
    </source>
</evidence>
<evidence type="ECO:0000259" key="7">
    <source>
        <dbReference type="PROSITE" id="PS50104"/>
    </source>
</evidence>
<dbReference type="InterPro" id="IPR058192">
    <property type="entry name" value="WHD_ROQ1-like"/>
</dbReference>
<dbReference type="InterPro" id="IPR027417">
    <property type="entry name" value="P-loop_NTPase"/>
</dbReference>
<evidence type="ECO:0000256" key="1">
    <source>
        <dbReference type="ARBA" id="ARBA00004170"/>
    </source>
</evidence>
<organism evidence="8 9">
    <name type="scientific">Anisodus acutangulus</name>
    <dbReference type="NCBI Taxonomy" id="402998"/>
    <lineage>
        <taxon>Eukaryota</taxon>
        <taxon>Viridiplantae</taxon>
        <taxon>Streptophyta</taxon>
        <taxon>Embryophyta</taxon>
        <taxon>Tracheophyta</taxon>
        <taxon>Spermatophyta</taxon>
        <taxon>Magnoliopsida</taxon>
        <taxon>eudicotyledons</taxon>
        <taxon>Gunneridae</taxon>
        <taxon>Pentapetalae</taxon>
        <taxon>asterids</taxon>
        <taxon>lamiids</taxon>
        <taxon>Solanales</taxon>
        <taxon>Solanaceae</taxon>
        <taxon>Solanoideae</taxon>
        <taxon>Hyoscyameae</taxon>
        <taxon>Anisodus</taxon>
    </lineage>
</organism>
<dbReference type="GO" id="GO:0051707">
    <property type="term" value="P:response to other organism"/>
    <property type="evidence" value="ECO:0007669"/>
    <property type="project" value="UniProtKB-ARBA"/>
</dbReference>
<dbReference type="SMART" id="SM00255">
    <property type="entry name" value="TIR"/>
    <property type="match status" value="1"/>
</dbReference>
<dbReference type="GO" id="GO:0007165">
    <property type="term" value="P:signal transduction"/>
    <property type="evidence" value="ECO:0007669"/>
    <property type="project" value="InterPro"/>
</dbReference>
<dbReference type="Pfam" id="PF00931">
    <property type="entry name" value="NB-ARC"/>
    <property type="match status" value="1"/>
</dbReference>
<dbReference type="SUPFAM" id="SSF52200">
    <property type="entry name" value="Toll/Interleukin receptor TIR domain"/>
    <property type="match status" value="1"/>
</dbReference>
<proteinExistence type="predicted"/>
<dbReference type="PROSITE" id="PS50104">
    <property type="entry name" value="TIR"/>
    <property type="match status" value="1"/>
</dbReference>
<dbReference type="SUPFAM" id="SSF52540">
    <property type="entry name" value="P-loop containing nucleoside triphosphate hydrolases"/>
    <property type="match status" value="1"/>
</dbReference>
<gene>
    <name evidence="8" type="ORF">K7X08_022229</name>
</gene>
<dbReference type="AlphaFoldDB" id="A0A9Q1L3J8"/>
<evidence type="ECO:0000256" key="2">
    <source>
        <dbReference type="ARBA" id="ARBA00022614"/>
    </source>
</evidence>
<dbReference type="SUPFAM" id="SSF52058">
    <property type="entry name" value="L domain-like"/>
    <property type="match status" value="2"/>
</dbReference>
<dbReference type="GO" id="GO:0061809">
    <property type="term" value="F:NAD+ nucleosidase activity, cyclic ADP-ribose generating"/>
    <property type="evidence" value="ECO:0007669"/>
    <property type="project" value="UniProtKB-EC"/>
</dbReference>
<dbReference type="InterPro" id="IPR036390">
    <property type="entry name" value="WH_DNA-bd_sf"/>
</dbReference>
<dbReference type="InterPro" id="IPR055414">
    <property type="entry name" value="LRR_R13L4/SHOC2-like"/>
</dbReference>
<comment type="subcellular location">
    <subcellularLocation>
        <location evidence="1">Membrane</location>
        <topology evidence="1">Peripheral membrane protein</topology>
    </subcellularLocation>
</comment>
<dbReference type="Gene3D" id="1.10.8.430">
    <property type="entry name" value="Helical domain of apoptotic protease-activating factors"/>
    <property type="match status" value="1"/>
</dbReference>
<evidence type="ECO:0000313" key="9">
    <source>
        <dbReference type="Proteomes" id="UP001152561"/>
    </source>
</evidence>
<evidence type="ECO:0000256" key="5">
    <source>
        <dbReference type="ARBA" id="ARBA00023054"/>
    </source>
</evidence>
<keyword evidence="2" id="KW-0433">Leucine-rich repeat</keyword>
<name>A0A9Q1L3J8_9SOLA</name>
<dbReference type="InterPro" id="IPR002182">
    <property type="entry name" value="NB-ARC"/>
</dbReference>
<dbReference type="Gene3D" id="3.80.10.10">
    <property type="entry name" value="Ribonuclease Inhibitor"/>
    <property type="match status" value="3"/>
</dbReference>
<dbReference type="OrthoDB" id="1191736at2759"/>
<dbReference type="InterPro" id="IPR044974">
    <property type="entry name" value="Disease_R_plants"/>
</dbReference>
<dbReference type="PRINTS" id="PR00364">
    <property type="entry name" value="DISEASERSIST"/>
</dbReference>
<dbReference type="InterPro" id="IPR000157">
    <property type="entry name" value="TIR_dom"/>
</dbReference>
<evidence type="ECO:0000313" key="8">
    <source>
        <dbReference type="EMBL" id="KAJ8528537.1"/>
    </source>
</evidence>
<sequence>MAVEKGKEQSSNSHPWKYDVFLSCTSDNTFVYHLYSTLCQVGINTFRACDDDQLSDEVRINAIEGSIIFIIILSKNNASSRRCLNELLHILELNNNSKRLLLPIFYDVDPSDVRKQSGIYAEAFARHETCSQDQENRNILLWKAALNKVGNLSGWDLRHVAQGFESKFIPIIIEEVLQEVKSRTSLYITKHPVALFPRVNEIEKLLFKGGCDDVRVIGIHGMGGIGKTTLAKAVFNHVLQHFEASCFLENVKLEASERYNGLVHLQEQLLGKILRKKIKLYNVDEGITLIKEGLWQKKVFIVLDDLDDQCQLNALLGERDWLRPGSRVIITTRDKHLLKKLQIHEQFEAMKLDHKSSLQLFTFHASKKAILPEDYSELLKGIVTYCGGVPLALEVLGAYLSDKKIEEWKSALEKLKTIPSNDVHTKLRISFDGLPDDFTKAVFLDIACFFFKIQKSEVLRIFTACGFYPEVEICELIDKSLLRIDENKHLNMHNLIRDMGQEIVHRESPDNPGKRSRLWRPNDIFDVLTGEKGTIAVEAIVLESPVLKDVPLNTKTFEKMAKLRVLQINHVQLYGSFQYLPQSLKCLRWYYCPLKCLPSDFCLENLVILDMSFSKFNECQAPLKYFKSLKRLIFYSCEELKKSPELVGLNSLEELSFGYCSNLMGLDSTIGDLKRLRILDVSDCGNLQKLPRRICELKSLEMLYLGRCSKLEELPDDLGKLEGLKQLNAVATAIKRVPSSVEHLKKLEGLLLSHDFLFKRQFKFSDIFRTWLQQPERSLSQGGYLPSSFSSLSALKVLQIENCNLSEDDIPFSLAGLSSLQSLCFRKNKFHAIPFNLSDLSSLKYLNLSECPNLKTIPEVPLTLQKLIAYKCKLLERLPNLSDLKRLEELELDRCEMLAEIQGLENLDSVRRVYLWSCKTFGRTLDVSNLSQLKNLDLSQCERLIEIRGLENNHSIRYINLFNCKALENPFTEDFFKAHYEHGRELQLGLCSSKVPDWFSYQVDGRSICFNMPLQVESTFLGMFLWIVYGTVDETKNVYPKATIIDLTNGVEFNHRLWTTISFAENSSIHYIPPDYFKCPVKGRERMSIHIECYDFPTEDFVKKCGVHLLYKDKNGQVHSVSVSSPCFDSENEVTINHSRRE</sequence>
<dbReference type="InterPro" id="IPR032675">
    <property type="entry name" value="LRR_dom_sf"/>
</dbReference>
<dbReference type="SUPFAM" id="SSF46785">
    <property type="entry name" value="Winged helix' DNA-binding domain"/>
    <property type="match status" value="1"/>
</dbReference>
<reference evidence="9" key="1">
    <citation type="journal article" date="2023" name="Proc. Natl. Acad. Sci. U.S.A.">
        <title>Genomic and structural basis for evolution of tropane alkaloid biosynthesis.</title>
        <authorList>
            <person name="Wanga Y.-J."/>
            <person name="Taina T."/>
            <person name="Yua J.-Y."/>
            <person name="Lia J."/>
            <person name="Xua B."/>
            <person name="Chenc J."/>
            <person name="D'Auriad J.C."/>
            <person name="Huanga J.-P."/>
            <person name="Huanga S.-X."/>
        </authorList>
    </citation>
    <scope>NUCLEOTIDE SEQUENCE [LARGE SCALE GENOMIC DNA]</scope>
    <source>
        <strain evidence="9">cv. KIB-2019</strain>
    </source>
</reference>
<protein>
    <recommendedName>
        <fullName evidence="7">TIR domain-containing protein</fullName>
    </recommendedName>
</protein>
<dbReference type="GO" id="GO:0016020">
    <property type="term" value="C:membrane"/>
    <property type="evidence" value="ECO:0007669"/>
    <property type="project" value="UniProtKB-SubCell"/>
</dbReference>
<dbReference type="PANTHER" id="PTHR11017">
    <property type="entry name" value="LEUCINE-RICH REPEAT-CONTAINING PROTEIN"/>
    <property type="match status" value="1"/>
</dbReference>
<evidence type="ECO:0000256" key="4">
    <source>
        <dbReference type="ARBA" id="ARBA00022821"/>
    </source>
</evidence>
<dbReference type="Proteomes" id="UP001152561">
    <property type="component" value="Unassembled WGS sequence"/>
</dbReference>
<keyword evidence="6" id="KW-0472">Membrane</keyword>
<accession>A0A9Q1L3J8</accession>
<feature type="domain" description="TIR" evidence="7">
    <location>
        <begin position="16"/>
        <end position="149"/>
    </location>
</feature>
<dbReference type="GO" id="GO:0005524">
    <property type="term" value="F:ATP binding"/>
    <property type="evidence" value="ECO:0007669"/>
    <property type="project" value="UniProtKB-KW"/>
</dbReference>
<dbReference type="Pfam" id="PF23598">
    <property type="entry name" value="LRR_14"/>
    <property type="match status" value="2"/>
</dbReference>
<keyword evidence="5" id="KW-0175">Coiled coil</keyword>
<dbReference type="InterPro" id="IPR042197">
    <property type="entry name" value="Apaf_helical"/>
</dbReference>
<keyword evidence="9" id="KW-1185">Reference proteome</keyword>
<keyword evidence="4" id="KW-0611">Plant defense</keyword>
<comment type="caution">
    <text evidence="8">The sequence shown here is derived from an EMBL/GenBank/DDBJ whole genome shotgun (WGS) entry which is preliminary data.</text>
</comment>
<keyword evidence="3" id="KW-0677">Repeat</keyword>
<dbReference type="InterPro" id="IPR035897">
    <property type="entry name" value="Toll_tir_struct_dom_sf"/>
</dbReference>
<dbReference type="PANTHER" id="PTHR11017:SF527">
    <property type="entry name" value="TMV RESISTANCE PROTEIN N-LIKE"/>
    <property type="match status" value="1"/>
</dbReference>
<dbReference type="EMBL" id="JAJAGQ010000023">
    <property type="protein sequence ID" value="KAJ8528537.1"/>
    <property type="molecule type" value="Genomic_DNA"/>
</dbReference>
<dbReference type="GO" id="GO:0043531">
    <property type="term" value="F:ADP binding"/>
    <property type="evidence" value="ECO:0007669"/>
    <property type="project" value="InterPro"/>
</dbReference>
<evidence type="ECO:0000256" key="3">
    <source>
        <dbReference type="ARBA" id="ARBA00022737"/>
    </source>
</evidence>
<dbReference type="Pfam" id="PF23282">
    <property type="entry name" value="WHD_ROQ1"/>
    <property type="match status" value="1"/>
</dbReference>
<dbReference type="Gene3D" id="3.40.50.300">
    <property type="entry name" value="P-loop containing nucleotide triphosphate hydrolases"/>
    <property type="match status" value="1"/>
</dbReference>
<dbReference type="GO" id="GO:0006952">
    <property type="term" value="P:defense response"/>
    <property type="evidence" value="ECO:0007669"/>
    <property type="project" value="UniProtKB-KW"/>
</dbReference>
<dbReference type="Gene3D" id="3.40.50.10140">
    <property type="entry name" value="Toll/interleukin-1 receptor homology (TIR) domain"/>
    <property type="match status" value="1"/>
</dbReference>